<dbReference type="InterPro" id="IPR017441">
    <property type="entry name" value="Protein_kinase_ATP_BS"/>
</dbReference>
<evidence type="ECO:0000256" key="2">
    <source>
        <dbReference type="ARBA" id="ARBA00010791"/>
    </source>
</evidence>
<gene>
    <name evidence="18" type="primary">LOC106743820</name>
</gene>
<evidence type="ECO:0000256" key="6">
    <source>
        <dbReference type="ARBA" id="ARBA00022741"/>
    </source>
</evidence>
<feature type="binding site" evidence="14">
    <location>
        <position position="37"/>
    </location>
    <ligand>
        <name>ATP</name>
        <dbReference type="ChEBI" id="CHEBI:30616"/>
    </ligand>
</feature>
<dbReference type="InterPro" id="IPR008271">
    <property type="entry name" value="Ser/Thr_kinase_AS"/>
</dbReference>
<comment type="subcellular location">
    <subcellularLocation>
        <location evidence="1">Nucleus</location>
    </subcellularLocation>
</comment>
<keyword evidence="9 14" id="KW-0067">ATP-binding</keyword>
<sequence>MTEFVDGWFLGHTLGEGSYGEVKLVINKSTGEAVAMKMIDIEKHPDARQSVRKETAIHRMLSNPNIIQYFGKRSEANMEYIFLEYALGGELFDRIEPDVGMPRYQAQRYFKQLISGVEYLHGRGVAHRDLKPENLLLDGNDNLKISDFGLATIYRLQGKERRLEKKCGTLPYVAPEVLERSYLAEPADIWSCGIILVALLSGELPWDEALTECPEYVAWKSGKYMSSTPWKKLDNVSLSLIRKILADSPSIRYKILDIKQHRWFVASFSRADEPDGRNPTYTEDENLRNVCLSQPELPGTESNSVMQINLDDRPAFSFSQPAHVEDLLLCTQLQAMQQTQPSQQNSLQKLVRRMTRFFVKTECGEVIKRLIKICEKENYSYRVNDCGTVTISTIDRRKMTLVFKVNFIDMDKNILVDFRLSKGCGLEFKKAFIKIRCALEDVILRNSVAYSKLQLP</sequence>
<feature type="domain" description="Protein kinase" evidence="16">
    <location>
        <begin position="8"/>
        <end position="264"/>
    </location>
</feature>
<dbReference type="PROSITE" id="PS00108">
    <property type="entry name" value="PROTEIN_KINASE_ST"/>
    <property type="match status" value="1"/>
</dbReference>
<dbReference type="GO" id="GO:0035861">
    <property type="term" value="C:site of double-strand break"/>
    <property type="evidence" value="ECO:0007669"/>
    <property type="project" value="TreeGrafter"/>
</dbReference>
<accession>A0A6P3X6J1</accession>
<reference evidence="18" key="1">
    <citation type="submission" date="2025-08" db="UniProtKB">
        <authorList>
            <consortium name="RefSeq"/>
        </authorList>
    </citation>
    <scope>IDENTIFICATION</scope>
</reference>
<keyword evidence="4 15" id="KW-0723">Serine/threonine-protein kinase</keyword>
<keyword evidence="8 18" id="KW-0418">Kinase</keyword>
<keyword evidence="6 14" id="KW-0547">Nucleotide-binding</keyword>
<dbReference type="PROSITE" id="PS00107">
    <property type="entry name" value="PROTEIN_KINASE_ATP"/>
    <property type="match status" value="1"/>
</dbReference>
<dbReference type="PROSITE" id="PS50011">
    <property type="entry name" value="PROTEIN_KINASE_DOM"/>
    <property type="match status" value="1"/>
</dbReference>
<evidence type="ECO:0000256" key="8">
    <source>
        <dbReference type="ARBA" id="ARBA00022777"/>
    </source>
</evidence>
<proteinExistence type="inferred from homology"/>
<protein>
    <recommendedName>
        <fullName evidence="3">non-specific serine/threonine protein kinase</fullName>
        <ecNumber evidence="3">2.7.11.1</ecNumber>
    </recommendedName>
</protein>
<dbReference type="GO" id="GO:0005634">
    <property type="term" value="C:nucleus"/>
    <property type="evidence" value="ECO:0007669"/>
    <property type="project" value="UniProtKB-SubCell"/>
</dbReference>
<dbReference type="InterPro" id="IPR011009">
    <property type="entry name" value="Kinase-like_dom_sf"/>
</dbReference>
<dbReference type="OrthoDB" id="539158at2759"/>
<keyword evidence="10" id="KW-0539">Nucleus</keyword>
<evidence type="ECO:0000256" key="14">
    <source>
        <dbReference type="PROSITE-ProRule" id="PRU10141"/>
    </source>
</evidence>
<dbReference type="Gene3D" id="3.30.200.20">
    <property type="entry name" value="Phosphorylase Kinase, domain 1"/>
    <property type="match status" value="1"/>
</dbReference>
<comment type="catalytic activity">
    <reaction evidence="12">
        <text>L-threonyl-[protein] + ATP = O-phospho-L-threonyl-[protein] + ADP + H(+)</text>
        <dbReference type="Rhea" id="RHEA:46608"/>
        <dbReference type="Rhea" id="RHEA-COMP:11060"/>
        <dbReference type="Rhea" id="RHEA-COMP:11605"/>
        <dbReference type="ChEBI" id="CHEBI:15378"/>
        <dbReference type="ChEBI" id="CHEBI:30013"/>
        <dbReference type="ChEBI" id="CHEBI:30616"/>
        <dbReference type="ChEBI" id="CHEBI:61977"/>
        <dbReference type="ChEBI" id="CHEBI:456216"/>
        <dbReference type="EC" id="2.7.11.1"/>
    </reaction>
</comment>
<organism evidence="17 18">
    <name type="scientific">Dinoponera quadriceps</name>
    <name type="common">South American ant</name>
    <dbReference type="NCBI Taxonomy" id="609295"/>
    <lineage>
        <taxon>Eukaryota</taxon>
        <taxon>Metazoa</taxon>
        <taxon>Ecdysozoa</taxon>
        <taxon>Arthropoda</taxon>
        <taxon>Hexapoda</taxon>
        <taxon>Insecta</taxon>
        <taxon>Pterygota</taxon>
        <taxon>Neoptera</taxon>
        <taxon>Endopterygota</taxon>
        <taxon>Hymenoptera</taxon>
        <taxon>Apocrita</taxon>
        <taxon>Aculeata</taxon>
        <taxon>Formicoidea</taxon>
        <taxon>Formicidae</taxon>
        <taxon>Ponerinae</taxon>
        <taxon>Ponerini</taxon>
        <taxon>Dinoponera</taxon>
    </lineage>
</organism>
<dbReference type="AlphaFoldDB" id="A0A6P3X6J1"/>
<dbReference type="PANTHER" id="PTHR43895">
    <property type="entry name" value="CALCIUM/CALMODULIN-DEPENDENT PROTEIN KINASE KINASE-RELATED"/>
    <property type="match status" value="1"/>
</dbReference>
<keyword evidence="7" id="KW-0227">DNA damage</keyword>
<dbReference type="SMART" id="SM00220">
    <property type="entry name" value="S_TKc"/>
    <property type="match status" value="1"/>
</dbReference>
<dbReference type="GO" id="GO:0033314">
    <property type="term" value="P:mitotic DNA replication checkpoint signaling"/>
    <property type="evidence" value="ECO:0007669"/>
    <property type="project" value="UniProtKB-ARBA"/>
</dbReference>
<evidence type="ECO:0000313" key="17">
    <source>
        <dbReference type="Proteomes" id="UP000515204"/>
    </source>
</evidence>
<dbReference type="InterPro" id="IPR034670">
    <property type="entry name" value="Chk1_catalytic_dom"/>
</dbReference>
<dbReference type="FunFam" id="3.30.200.20:FF:000229">
    <property type="entry name" value="Serine/threonine-protein kinase Chk1"/>
    <property type="match status" value="1"/>
</dbReference>
<dbReference type="Pfam" id="PF00069">
    <property type="entry name" value="Pkinase"/>
    <property type="match status" value="1"/>
</dbReference>
<evidence type="ECO:0000259" key="16">
    <source>
        <dbReference type="PROSITE" id="PS50011"/>
    </source>
</evidence>
<dbReference type="GO" id="GO:0005737">
    <property type="term" value="C:cytoplasm"/>
    <property type="evidence" value="ECO:0007669"/>
    <property type="project" value="TreeGrafter"/>
</dbReference>
<evidence type="ECO:0000256" key="10">
    <source>
        <dbReference type="ARBA" id="ARBA00023242"/>
    </source>
</evidence>
<evidence type="ECO:0000256" key="12">
    <source>
        <dbReference type="ARBA" id="ARBA00047899"/>
    </source>
</evidence>
<name>A0A6P3X6J1_DINQU</name>
<dbReference type="CTD" id="2922"/>
<dbReference type="Proteomes" id="UP000515204">
    <property type="component" value="Unplaced"/>
</dbReference>
<evidence type="ECO:0000256" key="3">
    <source>
        <dbReference type="ARBA" id="ARBA00012513"/>
    </source>
</evidence>
<evidence type="ECO:0000256" key="9">
    <source>
        <dbReference type="ARBA" id="ARBA00022840"/>
    </source>
</evidence>
<dbReference type="Gene3D" id="1.10.510.10">
    <property type="entry name" value="Transferase(Phosphotransferase) domain 1"/>
    <property type="match status" value="1"/>
</dbReference>
<dbReference type="PANTHER" id="PTHR43895:SF32">
    <property type="entry name" value="SERINE_THREONINE-PROTEIN KINASE CHK1"/>
    <property type="match status" value="1"/>
</dbReference>
<dbReference type="Gene3D" id="3.30.310.80">
    <property type="entry name" value="Kinase associated domain 1, KA1"/>
    <property type="match status" value="1"/>
</dbReference>
<evidence type="ECO:0000256" key="4">
    <source>
        <dbReference type="ARBA" id="ARBA00022527"/>
    </source>
</evidence>
<dbReference type="GO" id="GO:0005524">
    <property type="term" value="F:ATP binding"/>
    <property type="evidence" value="ECO:0007669"/>
    <property type="project" value="UniProtKB-UniRule"/>
</dbReference>
<evidence type="ECO:0000256" key="7">
    <source>
        <dbReference type="ARBA" id="ARBA00022763"/>
    </source>
</evidence>
<keyword evidence="11" id="KW-0131">Cell cycle</keyword>
<dbReference type="InterPro" id="IPR000719">
    <property type="entry name" value="Prot_kinase_dom"/>
</dbReference>
<dbReference type="GO" id="GO:0007095">
    <property type="term" value="P:mitotic G2 DNA damage checkpoint signaling"/>
    <property type="evidence" value="ECO:0007669"/>
    <property type="project" value="TreeGrafter"/>
</dbReference>
<dbReference type="CDD" id="cd14069">
    <property type="entry name" value="STKc_Chk1"/>
    <property type="match status" value="1"/>
</dbReference>
<comment type="catalytic activity">
    <reaction evidence="13">
        <text>L-seryl-[protein] + ATP = O-phospho-L-seryl-[protein] + ADP + H(+)</text>
        <dbReference type="Rhea" id="RHEA:17989"/>
        <dbReference type="Rhea" id="RHEA-COMP:9863"/>
        <dbReference type="Rhea" id="RHEA-COMP:11604"/>
        <dbReference type="ChEBI" id="CHEBI:15378"/>
        <dbReference type="ChEBI" id="CHEBI:29999"/>
        <dbReference type="ChEBI" id="CHEBI:30616"/>
        <dbReference type="ChEBI" id="CHEBI:83421"/>
        <dbReference type="ChEBI" id="CHEBI:456216"/>
        <dbReference type="EC" id="2.7.11.1"/>
    </reaction>
</comment>
<evidence type="ECO:0000256" key="13">
    <source>
        <dbReference type="ARBA" id="ARBA00048679"/>
    </source>
</evidence>
<dbReference type="FunFam" id="1.10.510.10:FF:000301">
    <property type="entry name" value="Serine/threonine-protein kinase Chk1"/>
    <property type="match status" value="1"/>
</dbReference>
<evidence type="ECO:0000256" key="5">
    <source>
        <dbReference type="ARBA" id="ARBA00022679"/>
    </source>
</evidence>
<dbReference type="GeneID" id="106743820"/>
<dbReference type="KEGG" id="dqu:106743820"/>
<keyword evidence="17" id="KW-1185">Reference proteome</keyword>
<comment type="similarity">
    <text evidence="2">Belongs to the protein kinase superfamily. CAMK Ser/Thr protein kinase family. NIM1 subfamily.</text>
</comment>
<evidence type="ECO:0000256" key="11">
    <source>
        <dbReference type="ARBA" id="ARBA00023306"/>
    </source>
</evidence>
<evidence type="ECO:0000256" key="1">
    <source>
        <dbReference type="ARBA" id="ARBA00004123"/>
    </source>
</evidence>
<dbReference type="EC" id="2.7.11.1" evidence="3"/>
<dbReference type="GO" id="GO:0004674">
    <property type="term" value="F:protein serine/threonine kinase activity"/>
    <property type="evidence" value="ECO:0007669"/>
    <property type="project" value="UniProtKB-KW"/>
</dbReference>
<evidence type="ECO:0000256" key="15">
    <source>
        <dbReference type="RuleBase" id="RU000304"/>
    </source>
</evidence>
<keyword evidence="5" id="KW-0808">Transferase</keyword>
<evidence type="ECO:0000313" key="18">
    <source>
        <dbReference type="RefSeq" id="XP_014473519.1"/>
    </source>
</evidence>
<dbReference type="RefSeq" id="XP_014473519.1">
    <property type="nucleotide sequence ID" value="XM_014618033.1"/>
</dbReference>
<dbReference type="SUPFAM" id="SSF56112">
    <property type="entry name" value="Protein kinase-like (PK-like)"/>
    <property type="match status" value="1"/>
</dbReference>